<evidence type="ECO:0000313" key="5">
    <source>
        <dbReference type="EMBL" id="GAX09384.1"/>
    </source>
</evidence>
<sequence length="543" mass="60382">MSEASTAQPANDELHRLEEQERRAKRKASKMSKSSAQIDKERKGKEYRQMILQQQQKGGAPDSSKRHKGQSSGPPKPSTFQSLFAQRAQGFQVDFRFRNAPPRPPVGPCFVGDTLQAVLLNQSRQYKPLNTVEANHTWKLHSEPDLGVPMASSAMDLKAYTLENSADKNTLPPLTSLHPDDQALLDWQGSMGDTAADLRSKRQEQVRAAAQQWLRSGDSVPGNQSKLSAKKQSKKVFSRVLHEEMQTWMKKTTYLSNDYSRKVHDFKSLAQTKQELAAELEAKQQAMAHSRSTKAIETSFDPVATKTTLQTIQHPTNKKVKAVAVLDVLPNVSNWGRAFTQVVIDKVPTNLPQGFTVNHFGNGAFIGNVEKQGNSNRMACQVLATERKSSEDKGDKNYLVPIQTYDLDIVPLKDEDSPHVNFCLWVDKEQGVATYLPLSSRIQLSMGRPVVNPLALGVARREATDAEINEMEVRMAEVDQEMAKKHEVGRKRYTDTLPTSSADKMDIDEESPTAENAAANEDGDDGEGDFGDDDSESDDAQVF</sequence>
<feature type="compositionally biased region" description="Basic and acidic residues" evidence="4">
    <location>
        <begin position="12"/>
        <end position="22"/>
    </location>
</feature>
<evidence type="ECO:0000256" key="1">
    <source>
        <dbReference type="ARBA" id="ARBA00004123"/>
    </source>
</evidence>
<dbReference type="EMBL" id="BDSP01000007">
    <property type="protein sequence ID" value="GAX09384.1"/>
    <property type="molecule type" value="Genomic_DNA"/>
</dbReference>
<evidence type="ECO:0000256" key="2">
    <source>
        <dbReference type="ARBA" id="ARBA00007560"/>
    </source>
</evidence>
<organism evidence="5 6">
    <name type="scientific">Fistulifera solaris</name>
    <name type="common">Oleaginous diatom</name>
    <dbReference type="NCBI Taxonomy" id="1519565"/>
    <lineage>
        <taxon>Eukaryota</taxon>
        <taxon>Sar</taxon>
        <taxon>Stramenopiles</taxon>
        <taxon>Ochrophyta</taxon>
        <taxon>Bacillariophyta</taxon>
        <taxon>Bacillariophyceae</taxon>
        <taxon>Bacillariophycidae</taxon>
        <taxon>Naviculales</taxon>
        <taxon>Naviculaceae</taxon>
        <taxon>Fistulifera</taxon>
    </lineage>
</organism>
<accession>A0A1Z5J5X0</accession>
<dbReference type="InterPro" id="IPR007133">
    <property type="entry name" value="RNA_pol_II-assoc_Paf1"/>
</dbReference>
<dbReference type="PANTHER" id="PTHR23188">
    <property type="entry name" value="RNA POLYMERASE II-ASSOCIATED FACTOR 1 HOMOLOG"/>
    <property type="match status" value="1"/>
</dbReference>
<feature type="compositionally biased region" description="Basic and acidic residues" evidence="4">
    <location>
        <begin position="38"/>
        <end position="48"/>
    </location>
</feature>
<keyword evidence="3" id="KW-0539">Nucleus</keyword>
<feature type="compositionally biased region" description="Polar residues" evidence="4">
    <location>
        <begin position="70"/>
        <end position="80"/>
    </location>
</feature>
<dbReference type="InParanoid" id="A0A1Z5J5X0"/>
<dbReference type="GO" id="GO:0003682">
    <property type="term" value="F:chromatin binding"/>
    <property type="evidence" value="ECO:0007669"/>
    <property type="project" value="TreeGrafter"/>
</dbReference>
<dbReference type="GO" id="GO:0000993">
    <property type="term" value="F:RNA polymerase II complex binding"/>
    <property type="evidence" value="ECO:0007669"/>
    <property type="project" value="TreeGrafter"/>
</dbReference>
<dbReference type="GO" id="GO:0006368">
    <property type="term" value="P:transcription elongation by RNA polymerase II"/>
    <property type="evidence" value="ECO:0007669"/>
    <property type="project" value="InterPro"/>
</dbReference>
<feature type="region of interest" description="Disordered" evidence="4">
    <location>
        <begin position="486"/>
        <end position="543"/>
    </location>
</feature>
<protein>
    <submittedName>
        <fullName evidence="5">Uncharacterized protein</fullName>
    </submittedName>
</protein>
<proteinExistence type="inferred from homology"/>
<dbReference type="Pfam" id="PF03985">
    <property type="entry name" value="Paf1"/>
    <property type="match status" value="1"/>
</dbReference>
<comment type="similarity">
    <text evidence="2">Belongs to the PAF1 family.</text>
</comment>
<dbReference type="OrthoDB" id="10260285at2759"/>
<reference evidence="5 6" key="1">
    <citation type="journal article" date="2015" name="Plant Cell">
        <title>Oil accumulation by the oleaginous diatom Fistulifera solaris as revealed by the genome and transcriptome.</title>
        <authorList>
            <person name="Tanaka T."/>
            <person name="Maeda Y."/>
            <person name="Veluchamy A."/>
            <person name="Tanaka M."/>
            <person name="Abida H."/>
            <person name="Marechal E."/>
            <person name="Bowler C."/>
            <person name="Muto M."/>
            <person name="Sunaga Y."/>
            <person name="Tanaka M."/>
            <person name="Yoshino T."/>
            <person name="Taniguchi T."/>
            <person name="Fukuda Y."/>
            <person name="Nemoto M."/>
            <person name="Matsumoto M."/>
            <person name="Wong P.S."/>
            <person name="Aburatani S."/>
            <person name="Fujibuchi W."/>
        </authorList>
    </citation>
    <scope>NUCLEOTIDE SEQUENCE [LARGE SCALE GENOMIC DNA]</scope>
    <source>
        <strain evidence="5 6">JPCC DA0580</strain>
    </source>
</reference>
<comment type="subcellular location">
    <subcellularLocation>
        <location evidence="1">Nucleus</location>
    </subcellularLocation>
</comment>
<gene>
    <name evidence="5" type="ORF">FisN_6Lh242</name>
</gene>
<feature type="region of interest" description="Disordered" evidence="4">
    <location>
        <begin position="1"/>
        <end position="80"/>
    </location>
</feature>
<dbReference type="AlphaFoldDB" id="A0A1Z5J5X0"/>
<comment type="caution">
    <text evidence="5">The sequence shown here is derived from an EMBL/GenBank/DDBJ whole genome shotgun (WGS) entry which is preliminary data.</text>
</comment>
<feature type="compositionally biased region" description="Acidic residues" evidence="4">
    <location>
        <begin position="521"/>
        <end position="543"/>
    </location>
</feature>
<name>A0A1Z5J5X0_FISSO</name>
<keyword evidence="6" id="KW-1185">Reference proteome</keyword>
<dbReference type="GO" id="GO:0016593">
    <property type="term" value="C:Cdc73/Paf1 complex"/>
    <property type="evidence" value="ECO:0007669"/>
    <property type="project" value="InterPro"/>
</dbReference>
<evidence type="ECO:0000256" key="4">
    <source>
        <dbReference type="SAM" id="MobiDB-lite"/>
    </source>
</evidence>
<dbReference type="Proteomes" id="UP000198406">
    <property type="component" value="Unassembled WGS sequence"/>
</dbReference>
<evidence type="ECO:0000256" key="3">
    <source>
        <dbReference type="ARBA" id="ARBA00023242"/>
    </source>
</evidence>
<evidence type="ECO:0000313" key="6">
    <source>
        <dbReference type="Proteomes" id="UP000198406"/>
    </source>
</evidence>
<dbReference type="PANTHER" id="PTHR23188:SF12">
    <property type="entry name" value="RNA POLYMERASE II-ASSOCIATED FACTOR 1 HOMOLOG"/>
    <property type="match status" value="1"/>
</dbReference>